<evidence type="ECO:0000256" key="3">
    <source>
        <dbReference type="ARBA" id="ARBA00044507"/>
    </source>
</evidence>
<dbReference type="AlphaFoldDB" id="A0A517W0G2"/>
<evidence type="ECO:0000313" key="5">
    <source>
        <dbReference type="EMBL" id="QDT98743.1"/>
    </source>
</evidence>
<dbReference type="PANTHER" id="PTHR32328">
    <property type="entry name" value="L-SERYL-TRNA(SEC) SELENIUM TRANSFERASE"/>
    <property type="match status" value="1"/>
</dbReference>
<dbReference type="Gene3D" id="3.40.640.10">
    <property type="entry name" value="Type I PLP-dependent aspartate aminotransferase-like (Major domain)"/>
    <property type="match status" value="1"/>
</dbReference>
<accession>A0A517W0G2</accession>
<dbReference type="PANTHER" id="PTHR32328:SF0">
    <property type="entry name" value="L-SERYL-TRNA(SEC) SELENIUM TRANSFERASE"/>
    <property type="match status" value="1"/>
</dbReference>
<dbReference type="EMBL" id="CP037920">
    <property type="protein sequence ID" value="QDT98743.1"/>
    <property type="molecule type" value="Genomic_DNA"/>
</dbReference>
<comment type="cofactor">
    <cofactor evidence="1 4">
        <name>pyridoxal 5'-phosphate</name>
        <dbReference type="ChEBI" id="CHEBI:597326"/>
    </cofactor>
</comment>
<protein>
    <submittedName>
        <fullName evidence="5">Selenocysteine synthase</fullName>
    </submittedName>
</protein>
<feature type="modified residue" description="N6-(pyridoxal phosphate)lysine" evidence="4">
    <location>
        <position position="215"/>
    </location>
</feature>
<proteinExistence type="inferred from homology"/>
<dbReference type="Proteomes" id="UP000318704">
    <property type="component" value="Chromosome"/>
</dbReference>
<dbReference type="InterPro" id="IPR015421">
    <property type="entry name" value="PyrdxlP-dep_Trfase_major"/>
</dbReference>
<sequence length="399" mass="43031">MNIYRKLGVEPIINACGSVTRLGGAPMSSEVLDSFREAASEWVSLEQLQAAASRKIAEHTGTQAGLVTSGSAGALTLGAAAILTGHDLKRMEQLPHCEHFPHEFIIAREQRSGYDHAVRASGARLVEVGFNENVSNAGVRRTEQWEYAAAITENAAGIVYVHAEDSQPALKDVVEVGHQHGIPVLVDAAGEVPPRSNLKAIAATGADLVSFSGGKAIRGPQSTGLLCGTRELISSAALQMLDMDDHSQLWQPPADFIDTTLFQGLPRHGIGRALKVSKEEIVAVLTALDLFASGAYDAQNLEFRSWLEMIGEELELANVNATCYLILPESSERWPQLEIQIDESAVGTAFEVCQKLRQGSPPVYVGHARLHEGLLTINPLCLTADYARILAKRLCEVLK</sequence>
<evidence type="ECO:0000256" key="1">
    <source>
        <dbReference type="ARBA" id="ARBA00001933"/>
    </source>
</evidence>
<dbReference type="KEGG" id="gaw:V144x_42500"/>
<evidence type="ECO:0000313" key="6">
    <source>
        <dbReference type="Proteomes" id="UP000318704"/>
    </source>
</evidence>
<evidence type="ECO:0000256" key="2">
    <source>
        <dbReference type="ARBA" id="ARBA00022898"/>
    </source>
</evidence>
<reference evidence="5 6" key="1">
    <citation type="submission" date="2019-03" db="EMBL/GenBank/DDBJ databases">
        <title>Deep-cultivation of Planctomycetes and their phenomic and genomic characterization uncovers novel biology.</title>
        <authorList>
            <person name="Wiegand S."/>
            <person name="Jogler M."/>
            <person name="Boedeker C."/>
            <person name="Pinto D."/>
            <person name="Vollmers J."/>
            <person name="Rivas-Marin E."/>
            <person name="Kohn T."/>
            <person name="Peeters S.H."/>
            <person name="Heuer A."/>
            <person name="Rast P."/>
            <person name="Oberbeckmann S."/>
            <person name="Bunk B."/>
            <person name="Jeske O."/>
            <person name="Meyerdierks A."/>
            <person name="Storesund J.E."/>
            <person name="Kallscheuer N."/>
            <person name="Luecker S."/>
            <person name="Lage O.M."/>
            <person name="Pohl T."/>
            <person name="Merkel B.J."/>
            <person name="Hornburger P."/>
            <person name="Mueller R.-W."/>
            <person name="Bruemmer F."/>
            <person name="Labrenz M."/>
            <person name="Spormann A.M."/>
            <person name="Op den Camp H."/>
            <person name="Overmann J."/>
            <person name="Amann R."/>
            <person name="Jetten M.S.M."/>
            <person name="Mascher T."/>
            <person name="Medema M.H."/>
            <person name="Devos D.P."/>
            <person name="Kaster A.-K."/>
            <person name="Ovreas L."/>
            <person name="Rohde M."/>
            <person name="Galperin M.Y."/>
            <person name="Jogler C."/>
        </authorList>
    </citation>
    <scope>NUCLEOTIDE SEQUENCE [LARGE SCALE GENOMIC DNA]</scope>
    <source>
        <strain evidence="5 6">V144</strain>
    </source>
</reference>
<gene>
    <name evidence="5" type="ORF">V144x_42500</name>
</gene>
<evidence type="ECO:0000256" key="4">
    <source>
        <dbReference type="PIRSR" id="PIRSR618319-50"/>
    </source>
</evidence>
<organism evidence="5 6">
    <name type="scientific">Gimesia aquarii</name>
    <dbReference type="NCBI Taxonomy" id="2527964"/>
    <lineage>
        <taxon>Bacteria</taxon>
        <taxon>Pseudomonadati</taxon>
        <taxon>Planctomycetota</taxon>
        <taxon>Planctomycetia</taxon>
        <taxon>Planctomycetales</taxon>
        <taxon>Planctomycetaceae</taxon>
        <taxon>Gimesia</taxon>
    </lineage>
</organism>
<dbReference type="InterPro" id="IPR018319">
    <property type="entry name" value="SelA-like"/>
</dbReference>
<dbReference type="RefSeq" id="WP_144987655.1">
    <property type="nucleotide sequence ID" value="NZ_CP037920.1"/>
</dbReference>
<comment type="similarity">
    <text evidence="3">Belongs to the SelA family.</text>
</comment>
<dbReference type="GO" id="GO:0004125">
    <property type="term" value="F:L-seryl-tRNA(Sec) selenium transferase activity"/>
    <property type="evidence" value="ECO:0007669"/>
    <property type="project" value="TreeGrafter"/>
</dbReference>
<dbReference type="Pfam" id="PF03841">
    <property type="entry name" value="SelA"/>
    <property type="match status" value="1"/>
</dbReference>
<name>A0A517W0G2_9PLAN</name>
<keyword evidence="2 4" id="KW-0663">Pyridoxal phosphate</keyword>
<dbReference type="SUPFAM" id="SSF53383">
    <property type="entry name" value="PLP-dependent transferases"/>
    <property type="match status" value="1"/>
</dbReference>
<dbReference type="InterPro" id="IPR015424">
    <property type="entry name" value="PyrdxlP-dep_Trfase"/>
</dbReference>